<dbReference type="RefSeq" id="WP_091982591.1">
    <property type="nucleotide sequence ID" value="NZ_FOLO01000009.1"/>
</dbReference>
<keyword evidence="5" id="KW-0223">Dioxygenase</keyword>
<dbReference type="InterPro" id="IPR050411">
    <property type="entry name" value="AlphaKG_dependent_hydroxylases"/>
</dbReference>
<evidence type="ECO:0000313" key="6">
    <source>
        <dbReference type="Proteomes" id="UP000198862"/>
    </source>
</evidence>
<organism evidence="5 6">
    <name type="scientific">Pseudoalteromonas denitrificans DSM 6059</name>
    <dbReference type="NCBI Taxonomy" id="1123010"/>
    <lineage>
        <taxon>Bacteria</taxon>
        <taxon>Pseudomonadati</taxon>
        <taxon>Pseudomonadota</taxon>
        <taxon>Gammaproteobacteria</taxon>
        <taxon>Alteromonadales</taxon>
        <taxon>Pseudoalteromonadaceae</taxon>
        <taxon>Pseudoalteromonas</taxon>
    </lineage>
</organism>
<dbReference type="PANTHER" id="PTHR10696:SF56">
    <property type="entry name" value="TAUD_TFDA-LIKE DOMAIN-CONTAINING PROTEIN"/>
    <property type="match status" value="1"/>
</dbReference>
<keyword evidence="6" id="KW-1185">Reference proteome</keyword>
<dbReference type="Proteomes" id="UP000198862">
    <property type="component" value="Unassembled WGS sequence"/>
</dbReference>
<evidence type="ECO:0000256" key="3">
    <source>
        <dbReference type="ARBA" id="ARBA00023194"/>
    </source>
</evidence>
<gene>
    <name evidence="5" type="ORF">SAMN02745724_01623</name>
</gene>
<dbReference type="GO" id="GO:0016706">
    <property type="term" value="F:2-oxoglutarate-dependent dioxygenase activity"/>
    <property type="evidence" value="ECO:0007669"/>
    <property type="project" value="UniProtKB-ARBA"/>
</dbReference>
<accession>A0A1I1J793</accession>
<dbReference type="Gene3D" id="3.60.130.10">
    <property type="entry name" value="Clavaminate synthase-like"/>
    <property type="match status" value="1"/>
</dbReference>
<comment type="cofactor">
    <cofactor evidence="1">
        <name>Fe(2+)</name>
        <dbReference type="ChEBI" id="CHEBI:29033"/>
    </cofactor>
</comment>
<reference evidence="5 6" key="1">
    <citation type="submission" date="2016-10" db="EMBL/GenBank/DDBJ databases">
        <authorList>
            <person name="de Groot N.N."/>
        </authorList>
    </citation>
    <scope>NUCLEOTIDE SEQUENCE [LARGE SCALE GENOMIC DNA]</scope>
    <source>
        <strain evidence="5 6">DSM 6059</strain>
    </source>
</reference>
<dbReference type="InterPro" id="IPR003819">
    <property type="entry name" value="TauD/TfdA-like"/>
</dbReference>
<dbReference type="OrthoDB" id="9769888at2"/>
<name>A0A1I1J793_9GAMM</name>
<dbReference type="PANTHER" id="PTHR10696">
    <property type="entry name" value="GAMMA-BUTYROBETAINE HYDROXYLASE-RELATED"/>
    <property type="match status" value="1"/>
</dbReference>
<feature type="domain" description="TauD/TfdA-like" evidence="4">
    <location>
        <begin position="26"/>
        <end position="285"/>
    </location>
</feature>
<evidence type="ECO:0000259" key="4">
    <source>
        <dbReference type="Pfam" id="PF02668"/>
    </source>
</evidence>
<evidence type="ECO:0000256" key="2">
    <source>
        <dbReference type="ARBA" id="ARBA00023002"/>
    </source>
</evidence>
<proteinExistence type="predicted"/>
<evidence type="ECO:0000256" key="1">
    <source>
        <dbReference type="ARBA" id="ARBA00001954"/>
    </source>
</evidence>
<keyword evidence="3" id="KW-0045">Antibiotic biosynthesis</keyword>
<dbReference type="SUPFAM" id="SSF51197">
    <property type="entry name" value="Clavaminate synthase-like"/>
    <property type="match status" value="1"/>
</dbReference>
<dbReference type="EMBL" id="FOLO01000009">
    <property type="protein sequence ID" value="SFC42478.1"/>
    <property type="molecule type" value="Genomic_DNA"/>
</dbReference>
<protein>
    <submittedName>
        <fullName evidence="5">Taurine catabolism dioxygenase TauD, TfdA family</fullName>
    </submittedName>
</protein>
<dbReference type="InterPro" id="IPR042098">
    <property type="entry name" value="TauD-like_sf"/>
</dbReference>
<sequence>MKNLSFMNDQTIDGQLHNKHITPEVILQAKKQLHSQGWALLRDFEHNLTSFAQLFNNFCNKLTFDPARDFSNNMSQKVDAGTSAIGLHIENGNTPFPPDVIAFYSQKSAQQGSQTTLCDGQQIFNAMTPELKALFNEPITVERTLPEVLWKRYIASEHPLLDNPEQVTIEHVKQMMSQIPGQTASLNEQGELNYKLEFSPLIKGNEGKLAFANAILGPSFNYQKPRYFFKNGDELTDQLKQEIATLAEKFTIEHSWKNGDMILIDNTRIMHGRREIAGNPEERKLIIAMGIS</sequence>
<keyword evidence="2" id="KW-0560">Oxidoreductase</keyword>
<dbReference type="STRING" id="1123010.SAMN02745724_01623"/>
<evidence type="ECO:0000313" key="5">
    <source>
        <dbReference type="EMBL" id="SFC42478.1"/>
    </source>
</evidence>
<dbReference type="AlphaFoldDB" id="A0A1I1J793"/>
<dbReference type="Pfam" id="PF02668">
    <property type="entry name" value="TauD"/>
    <property type="match status" value="1"/>
</dbReference>
<dbReference type="GO" id="GO:0017000">
    <property type="term" value="P:antibiotic biosynthetic process"/>
    <property type="evidence" value="ECO:0007669"/>
    <property type="project" value="UniProtKB-KW"/>
</dbReference>